<comment type="caution">
    <text evidence="1">The sequence shown here is derived from an EMBL/GenBank/DDBJ whole genome shotgun (WGS) entry which is preliminary data.</text>
</comment>
<dbReference type="AlphaFoldDB" id="A0A0F9UDD4"/>
<protein>
    <submittedName>
        <fullName evidence="1">Uncharacterized protein</fullName>
    </submittedName>
</protein>
<sequence>MDSLPKRIRDLVLEYGMHPYDINCGWCEDFANTVADEFEGARAEWGNKAESLFEQGHKPYLHCYIVYEGAYYDSEEPEGVDSPVKLPLYYRQKWRATNCNVI</sequence>
<name>A0A0F9UDD4_9ZZZZ</name>
<dbReference type="EMBL" id="LAZR01000105">
    <property type="protein sequence ID" value="KKN91195.1"/>
    <property type="molecule type" value="Genomic_DNA"/>
</dbReference>
<accession>A0A0F9UDD4</accession>
<gene>
    <name evidence="1" type="ORF">LCGC14_0220630</name>
</gene>
<reference evidence="1" key="1">
    <citation type="journal article" date="2015" name="Nature">
        <title>Complex archaea that bridge the gap between prokaryotes and eukaryotes.</title>
        <authorList>
            <person name="Spang A."/>
            <person name="Saw J.H."/>
            <person name="Jorgensen S.L."/>
            <person name="Zaremba-Niedzwiedzka K."/>
            <person name="Martijn J."/>
            <person name="Lind A.E."/>
            <person name="van Eijk R."/>
            <person name="Schleper C."/>
            <person name="Guy L."/>
            <person name="Ettema T.J."/>
        </authorList>
    </citation>
    <scope>NUCLEOTIDE SEQUENCE</scope>
</reference>
<evidence type="ECO:0000313" key="1">
    <source>
        <dbReference type="EMBL" id="KKN91195.1"/>
    </source>
</evidence>
<proteinExistence type="predicted"/>
<organism evidence="1">
    <name type="scientific">marine sediment metagenome</name>
    <dbReference type="NCBI Taxonomy" id="412755"/>
    <lineage>
        <taxon>unclassified sequences</taxon>
        <taxon>metagenomes</taxon>
        <taxon>ecological metagenomes</taxon>
    </lineage>
</organism>